<sequence>MKRRTSEDESEQAQKIAPAQAQEEVEPEAEEEVSPELVAMIGALSPALNAAVASGDAGQVRGIIQQYDDYVDEMYSDDVNYSITPNIETHLDHLGAYAHLLGFHAICDIFHHEECELSQVQDQDVAEVQDQGVAEEAFPEFVARIEALSPALNVAVAAGDADQVRGIIQQYDDHVTEIYSEHEGYDFTPTIQTQLEVLGERAHLLGFHEICSILYYDECDVAVEEIGVVADHGAIEY</sequence>
<evidence type="ECO:0000313" key="3">
    <source>
        <dbReference type="EMBL" id="CAF3793802.1"/>
    </source>
</evidence>
<protein>
    <submittedName>
        <fullName evidence="3">Uncharacterized protein</fullName>
    </submittedName>
</protein>
<dbReference type="EMBL" id="CAJNRG010001166">
    <property type="protein sequence ID" value="CAF2028487.1"/>
    <property type="molecule type" value="Genomic_DNA"/>
</dbReference>
<dbReference type="AlphaFoldDB" id="A0A819B112"/>
<evidence type="ECO:0000313" key="4">
    <source>
        <dbReference type="Proteomes" id="UP000663842"/>
    </source>
</evidence>
<dbReference type="Proteomes" id="UP000663887">
    <property type="component" value="Unassembled WGS sequence"/>
</dbReference>
<evidence type="ECO:0000256" key="1">
    <source>
        <dbReference type="SAM" id="MobiDB-lite"/>
    </source>
</evidence>
<feature type="region of interest" description="Disordered" evidence="1">
    <location>
        <begin position="1"/>
        <end position="31"/>
    </location>
</feature>
<name>A0A819B112_9BILA</name>
<gene>
    <name evidence="3" type="ORF">UXM345_LOCUS4394</name>
    <name evidence="2" type="ORF">XDN619_LOCUS4795</name>
</gene>
<organism evidence="3 4">
    <name type="scientific">Rotaria magnacalcarata</name>
    <dbReference type="NCBI Taxonomy" id="392030"/>
    <lineage>
        <taxon>Eukaryota</taxon>
        <taxon>Metazoa</taxon>
        <taxon>Spiralia</taxon>
        <taxon>Gnathifera</taxon>
        <taxon>Rotifera</taxon>
        <taxon>Eurotatoria</taxon>
        <taxon>Bdelloidea</taxon>
        <taxon>Philodinida</taxon>
        <taxon>Philodinidae</taxon>
        <taxon>Rotaria</taxon>
    </lineage>
</organism>
<dbReference type="Proteomes" id="UP000663842">
    <property type="component" value="Unassembled WGS sequence"/>
</dbReference>
<evidence type="ECO:0000313" key="2">
    <source>
        <dbReference type="EMBL" id="CAF2028487.1"/>
    </source>
</evidence>
<proteinExistence type="predicted"/>
<reference evidence="3" key="1">
    <citation type="submission" date="2021-02" db="EMBL/GenBank/DDBJ databases">
        <authorList>
            <person name="Nowell W R."/>
        </authorList>
    </citation>
    <scope>NUCLEOTIDE SEQUENCE</scope>
</reference>
<dbReference type="EMBL" id="CAJOBF010000300">
    <property type="protein sequence ID" value="CAF3793802.1"/>
    <property type="molecule type" value="Genomic_DNA"/>
</dbReference>
<accession>A0A819B112</accession>
<comment type="caution">
    <text evidence="3">The sequence shown here is derived from an EMBL/GenBank/DDBJ whole genome shotgun (WGS) entry which is preliminary data.</text>
</comment>